<organism evidence="1 2">
    <name type="scientific">Mytilus galloprovincialis</name>
    <name type="common">Mediterranean mussel</name>
    <dbReference type="NCBI Taxonomy" id="29158"/>
    <lineage>
        <taxon>Eukaryota</taxon>
        <taxon>Metazoa</taxon>
        <taxon>Spiralia</taxon>
        <taxon>Lophotrochozoa</taxon>
        <taxon>Mollusca</taxon>
        <taxon>Bivalvia</taxon>
        <taxon>Autobranchia</taxon>
        <taxon>Pteriomorphia</taxon>
        <taxon>Mytilida</taxon>
        <taxon>Mytiloidea</taxon>
        <taxon>Mytilidae</taxon>
        <taxon>Mytilinae</taxon>
        <taxon>Mytilus</taxon>
    </lineage>
</organism>
<gene>
    <name evidence="1" type="ORF">MGAL_10B056026</name>
</gene>
<sequence>MKEKYGMLKNIGFNTEKHEALTLNEINLKPIEINLFTNGVLFKLDQLRRQHGASLRSLIKWSFQLLSIQDDLCDNNIRKLNFDLRKLYKGKMNMSKTRNGTYHNRKNEFLIKVYCNYPNEIIVVSNESTETNTVNKETLTKLENAFNNVTIQSNVTKTENTKLKTENVNRKKIIQNLEKKMKMSTTQQKNLTMNILRQ</sequence>
<proteinExistence type="predicted"/>
<evidence type="ECO:0000313" key="1">
    <source>
        <dbReference type="EMBL" id="VDI21265.1"/>
    </source>
</evidence>
<dbReference type="EMBL" id="UYJE01003665">
    <property type="protein sequence ID" value="VDI21265.1"/>
    <property type="molecule type" value="Genomic_DNA"/>
</dbReference>
<protein>
    <submittedName>
        <fullName evidence="1">Uncharacterized protein</fullName>
    </submittedName>
</protein>
<reference evidence="1" key="1">
    <citation type="submission" date="2018-11" db="EMBL/GenBank/DDBJ databases">
        <authorList>
            <person name="Alioto T."/>
            <person name="Alioto T."/>
        </authorList>
    </citation>
    <scope>NUCLEOTIDE SEQUENCE</scope>
</reference>
<keyword evidence="2" id="KW-1185">Reference proteome</keyword>
<evidence type="ECO:0000313" key="2">
    <source>
        <dbReference type="Proteomes" id="UP000596742"/>
    </source>
</evidence>
<dbReference type="AlphaFoldDB" id="A0A8B6DN98"/>
<comment type="caution">
    <text evidence="1">The sequence shown here is derived from an EMBL/GenBank/DDBJ whole genome shotgun (WGS) entry which is preliminary data.</text>
</comment>
<dbReference type="Proteomes" id="UP000596742">
    <property type="component" value="Unassembled WGS sequence"/>
</dbReference>
<name>A0A8B6DN98_MYTGA</name>
<accession>A0A8B6DN98</accession>